<feature type="region of interest" description="Disordered" evidence="1">
    <location>
        <begin position="187"/>
        <end position="206"/>
    </location>
</feature>
<dbReference type="EMBL" id="CP046973">
    <property type="protein sequence ID" value="QGZ90435.1"/>
    <property type="molecule type" value="Genomic_DNA"/>
</dbReference>
<organism evidence="3 4">
    <name type="scientific">Microcystis aeruginosa FD4</name>
    <dbReference type="NCBI Taxonomy" id="2686288"/>
    <lineage>
        <taxon>Bacteria</taxon>
        <taxon>Bacillati</taxon>
        <taxon>Cyanobacteriota</taxon>
        <taxon>Cyanophyceae</taxon>
        <taxon>Oscillatoriophycideae</taxon>
        <taxon>Chroococcales</taxon>
        <taxon>Microcystaceae</taxon>
        <taxon>Microcystis</taxon>
    </lineage>
</organism>
<dbReference type="InterPro" id="IPR055729">
    <property type="entry name" value="DUF7305"/>
</dbReference>
<evidence type="ECO:0000313" key="4">
    <source>
        <dbReference type="Proteomes" id="UP000438345"/>
    </source>
</evidence>
<dbReference type="RefSeq" id="WP_158200379.1">
    <property type="nucleotide sequence ID" value="NZ_CP046973.1"/>
</dbReference>
<feature type="compositionally biased region" description="Basic and acidic residues" evidence="1">
    <location>
        <begin position="187"/>
        <end position="202"/>
    </location>
</feature>
<reference evidence="3 4" key="1">
    <citation type="submission" date="2019-12" db="EMBL/GenBank/DDBJ databases">
        <title>Complete genome sequence of Microcystis aeruginosa strain FD4.</title>
        <authorList>
            <person name="Urakawa H."/>
        </authorList>
    </citation>
    <scope>NUCLEOTIDE SEQUENCE [LARGE SCALE GENOMIC DNA]</scope>
    <source>
        <strain evidence="3 4">FD4</strain>
    </source>
</reference>
<dbReference type="AlphaFoldDB" id="A0A857D4F9"/>
<evidence type="ECO:0000256" key="1">
    <source>
        <dbReference type="SAM" id="MobiDB-lite"/>
    </source>
</evidence>
<evidence type="ECO:0000259" key="2">
    <source>
        <dbReference type="Pfam" id="PF23981"/>
    </source>
</evidence>
<evidence type="ECO:0000313" key="3">
    <source>
        <dbReference type="EMBL" id="QGZ90435.1"/>
    </source>
</evidence>
<dbReference type="Proteomes" id="UP000438345">
    <property type="component" value="Chromosome"/>
</dbReference>
<sequence length="535" mass="58796">MKNRLYLDLMANKEKGFALPLALLIGLILMGTGITMMMRAQGDQSKVVAQKARADSLASAEAGVARVQDLLNSVRVMAKFPSHCKSGEDCWQTAEVATNPSTKLQKDLKKLAIATACGNDSRRDEIANKILAPTNQRAENPGLRDLTTGEWFDLGNNRYYRMVGYNFTPRSDPKILGWGYLTLEGRSRTSPETDLTKTNIDRDSDDNAASRNRVVVTIHIVGSLPPAFNRSKAPALWINKGATEDADQTSQMRSNAEYSGGAKFEGDVVMSDTTFDKGTLQPKLECFINTNKIQQPRPALDTPYKAQFVDESLPSLPKIPDNVPDNQRNLKLSESKTIFPRRDGDGDITDTTSTRKINDQDVEVYEYIFDSIDLNDREITITPGERVIFYVRQDITGNGGIEHDCSTVSSPTVCKAGNLQIYAYNQLASDSAQICLKGSKKLEAFIFAPNYSLGKNGSGAFVGAAWGKDWGKKTDCGSNNDAVAVTQGVEWTDLLIPKPGYLKSLPRVGKIASWCQEPIPEKDDTPTKPSKCVPD</sequence>
<accession>A0A857D4F9</accession>
<name>A0A857D4F9_MICAE</name>
<gene>
    <name evidence="3" type="ORF">GQR42_13700</name>
</gene>
<feature type="domain" description="DUF7305" evidence="2">
    <location>
        <begin position="357"/>
        <end position="469"/>
    </location>
</feature>
<proteinExistence type="predicted"/>
<dbReference type="Pfam" id="PF23981">
    <property type="entry name" value="DUF7305"/>
    <property type="match status" value="1"/>
</dbReference>
<protein>
    <recommendedName>
        <fullName evidence="2">DUF7305 domain-containing protein</fullName>
    </recommendedName>
</protein>